<dbReference type="InterPro" id="IPR011010">
    <property type="entry name" value="DNA_brk_join_enz"/>
</dbReference>
<dbReference type="PANTHER" id="PTHR30629:SF2">
    <property type="entry name" value="PROPHAGE INTEGRASE INTS-RELATED"/>
    <property type="match status" value="1"/>
</dbReference>
<dbReference type="Gene3D" id="1.10.443.10">
    <property type="entry name" value="Intergrase catalytic core"/>
    <property type="match status" value="1"/>
</dbReference>
<dbReference type="GO" id="GO:0006310">
    <property type="term" value="P:DNA recombination"/>
    <property type="evidence" value="ECO:0007669"/>
    <property type="project" value="UniProtKB-KW"/>
</dbReference>
<accession>A0AAI9WN65</accession>
<dbReference type="Pfam" id="PF13356">
    <property type="entry name" value="Arm-DNA-bind_3"/>
    <property type="match status" value="1"/>
</dbReference>
<feature type="domain" description="Integrase DNA-binding" evidence="4">
    <location>
        <begin position="9"/>
        <end position="90"/>
    </location>
</feature>
<reference evidence="5 6" key="1">
    <citation type="submission" date="2019-10" db="EMBL/GenBank/DDBJ databases">
        <title>Genome diversity of Sutterella seckii.</title>
        <authorList>
            <person name="Chaplin A.V."/>
            <person name="Sokolova S.R."/>
            <person name="Mosin K.A."/>
            <person name="Ivanova E.L."/>
            <person name="Kochetkova T.O."/>
            <person name="Goltsov A.Y."/>
            <person name="Trofimov D.Y."/>
            <person name="Efimov B.A."/>
        </authorList>
    </citation>
    <scope>NUCLEOTIDE SEQUENCE [LARGE SCALE GENOMIC DNA]</scope>
    <source>
        <strain evidence="5 6">ASD3426</strain>
    </source>
</reference>
<evidence type="ECO:0000259" key="4">
    <source>
        <dbReference type="Pfam" id="PF13356"/>
    </source>
</evidence>
<organism evidence="5 6">
    <name type="scientific">Sutterella seckii</name>
    <dbReference type="NCBI Taxonomy" id="1944635"/>
    <lineage>
        <taxon>Bacteria</taxon>
        <taxon>Pseudomonadati</taxon>
        <taxon>Pseudomonadota</taxon>
        <taxon>Betaproteobacteria</taxon>
        <taxon>Burkholderiales</taxon>
        <taxon>Sutterellaceae</taxon>
        <taxon>Sutterella</taxon>
    </lineage>
</organism>
<protein>
    <submittedName>
        <fullName evidence="5">DUF4102 domain-containing protein</fullName>
    </submittedName>
</protein>
<dbReference type="InterPro" id="IPR038488">
    <property type="entry name" value="Integrase_DNA-bd_sf"/>
</dbReference>
<keyword evidence="2" id="KW-0229">DNA integration</keyword>
<dbReference type="InterPro" id="IPR013762">
    <property type="entry name" value="Integrase-like_cat_sf"/>
</dbReference>
<gene>
    <name evidence="5" type="ORF">GBM96_06750</name>
</gene>
<evidence type="ECO:0000313" key="6">
    <source>
        <dbReference type="Proteomes" id="UP000469462"/>
    </source>
</evidence>
<evidence type="ECO:0000256" key="3">
    <source>
        <dbReference type="ARBA" id="ARBA00023172"/>
    </source>
</evidence>
<dbReference type="PANTHER" id="PTHR30629">
    <property type="entry name" value="PROPHAGE INTEGRASE"/>
    <property type="match status" value="1"/>
</dbReference>
<comment type="caution">
    <text evidence="5">The sequence shown here is derived from an EMBL/GenBank/DDBJ whole genome shotgun (WGS) entry which is preliminary data.</text>
</comment>
<keyword evidence="3" id="KW-0233">DNA recombination</keyword>
<dbReference type="Gene3D" id="3.30.160.390">
    <property type="entry name" value="Integrase, DNA-binding domain"/>
    <property type="match status" value="1"/>
</dbReference>
<proteinExistence type="inferred from homology"/>
<comment type="similarity">
    <text evidence="1">Belongs to the 'phage' integrase family.</text>
</comment>
<dbReference type="SUPFAM" id="SSF56349">
    <property type="entry name" value="DNA breaking-rejoining enzymes"/>
    <property type="match status" value="1"/>
</dbReference>
<dbReference type="GO" id="GO:0015074">
    <property type="term" value="P:DNA integration"/>
    <property type="evidence" value="ECO:0007669"/>
    <property type="project" value="UniProtKB-KW"/>
</dbReference>
<dbReference type="GO" id="GO:0003677">
    <property type="term" value="F:DNA binding"/>
    <property type="evidence" value="ECO:0007669"/>
    <property type="project" value="InterPro"/>
</dbReference>
<dbReference type="RefSeq" id="WP_139689030.1">
    <property type="nucleotide sequence ID" value="NZ_WEHW01000020.1"/>
</dbReference>
<keyword evidence="6" id="KW-1185">Reference proteome</keyword>
<evidence type="ECO:0000256" key="1">
    <source>
        <dbReference type="ARBA" id="ARBA00008857"/>
    </source>
</evidence>
<evidence type="ECO:0000256" key="2">
    <source>
        <dbReference type="ARBA" id="ARBA00022908"/>
    </source>
</evidence>
<sequence length="435" mass="49520">MPRILARPLTEKEVRALTKTSALGGVPGLVLRIRPGRAKAYALVKNIGGVRRLWTIGQYGIISLSAARARAAKMVEAIEEGRDPTEEKRTVFKVSKREATYTVYRLLLDFLRAEDARGRWDNRGRMPHVKKAEGWINNHMGKKFLAKDAKKLTAQDVAAEFQTKWLSMRSIPEKCIGEIKRAYDWGMALQKIPLMDNPASLRGALGHLLPPSSARPKRTHMPYLEPEKMPAFCRELMRRSGCGSRALLFSILTASRSDNVLKARWDQIDLERCVFTIPREEMKIKGLSFARETPLSPAAVAILQGLPRHETPAGQPNWVFRNFQNGNGHISPNTWRALILRIDRETEGHPYHDPIEVDDFGRHRLPVPHGLARASFDTWARNPTKYGHELFDPDFIEACLDHFSPKYGGAYMRAYPLEDMRKIFDEWASFLMSNI</sequence>
<dbReference type="AlphaFoldDB" id="A0AAI9WN65"/>
<evidence type="ECO:0000313" key="5">
    <source>
        <dbReference type="EMBL" id="KAB7651146.1"/>
    </source>
</evidence>
<dbReference type="Proteomes" id="UP000469462">
    <property type="component" value="Unassembled WGS sequence"/>
</dbReference>
<dbReference type="EMBL" id="WEHW01000020">
    <property type="protein sequence ID" value="KAB7651146.1"/>
    <property type="molecule type" value="Genomic_DNA"/>
</dbReference>
<name>A0AAI9WN65_9BURK</name>
<dbReference type="InterPro" id="IPR025166">
    <property type="entry name" value="Integrase_DNA_bind_dom"/>
</dbReference>
<dbReference type="InterPro" id="IPR050808">
    <property type="entry name" value="Phage_Integrase"/>
</dbReference>